<dbReference type="SUPFAM" id="SSF52540">
    <property type="entry name" value="P-loop containing nucleoside triphosphate hydrolases"/>
    <property type="match status" value="2"/>
</dbReference>
<dbReference type="PANTHER" id="PTHR19229:SF274">
    <property type="entry name" value="ABC-TYPE ORGANIC ANION TRANSPORTER ABCA8"/>
    <property type="match status" value="1"/>
</dbReference>
<feature type="transmembrane region" description="Helical" evidence="7">
    <location>
        <begin position="301"/>
        <end position="324"/>
    </location>
</feature>
<comment type="caution">
    <text evidence="9">The sequence shown here is derived from an EMBL/GenBank/DDBJ whole genome shotgun (WGS) entry which is preliminary data.</text>
</comment>
<dbReference type="PROSITE" id="PS00211">
    <property type="entry name" value="ABC_TRANSPORTER_1"/>
    <property type="match status" value="1"/>
</dbReference>
<feature type="transmembrane region" description="Helical" evidence="7">
    <location>
        <begin position="228"/>
        <end position="249"/>
    </location>
</feature>
<keyword evidence="4" id="KW-0067">ATP-binding</keyword>
<dbReference type="GO" id="GO:0016020">
    <property type="term" value="C:membrane"/>
    <property type="evidence" value="ECO:0007669"/>
    <property type="project" value="UniProtKB-SubCell"/>
</dbReference>
<feature type="transmembrane region" description="Helical" evidence="7">
    <location>
        <begin position="331"/>
        <end position="352"/>
    </location>
</feature>
<evidence type="ECO:0000256" key="5">
    <source>
        <dbReference type="ARBA" id="ARBA00022989"/>
    </source>
</evidence>
<dbReference type="InterPro" id="IPR027417">
    <property type="entry name" value="P-loop_NTPase"/>
</dbReference>
<feature type="domain" description="ABC transporter" evidence="8">
    <location>
        <begin position="505"/>
        <end position="741"/>
    </location>
</feature>
<dbReference type="InterPro" id="IPR026082">
    <property type="entry name" value="ABCA"/>
</dbReference>
<feature type="transmembrane region" description="Helical" evidence="7">
    <location>
        <begin position="1057"/>
        <end position="1076"/>
    </location>
</feature>
<name>A0AAD9UD96_RIDPI</name>
<dbReference type="GO" id="GO:0016887">
    <property type="term" value="F:ATP hydrolysis activity"/>
    <property type="evidence" value="ECO:0007669"/>
    <property type="project" value="InterPro"/>
</dbReference>
<accession>A0AAD9UD96</accession>
<keyword evidence="10" id="KW-1185">Reference proteome</keyword>
<dbReference type="Pfam" id="PF00005">
    <property type="entry name" value="ABC_tran"/>
    <property type="match status" value="2"/>
</dbReference>
<evidence type="ECO:0000256" key="2">
    <source>
        <dbReference type="ARBA" id="ARBA00022692"/>
    </source>
</evidence>
<keyword evidence="2 7" id="KW-0812">Transmembrane</keyword>
<dbReference type="GO" id="GO:0005319">
    <property type="term" value="F:lipid transporter activity"/>
    <property type="evidence" value="ECO:0007669"/>
    <property type="project" value="TreeGrafter"/>
</dbReference>
<evidence type="ECO:0000313" key="9">
    <source>
        <dbReference type="EMBL" id="KAK2185148.1"/>
    </source>
</evidence>
<dbReference type="InterPro" id="IPR003439">
    <property type="entry name" value="ABC_transporter-like_ATP-bd"/>
</dbReference>
<organism evidence="9 10">
    <name type="scientific">Ridgeia piscesae</name>
    <name type="common">Tubeworm</name>
    <dbReference type="NCBI Taxonomy" id="27915"/>
    <lineage>
        <taxon>Eukaryota</taxon>
        <taxon>Metazoa</taxon>
        <taxon>Spiralia</taxon>
        <taxon>Lophotrochozoa</taxon>
        <taxon>Annelida</taxon>
        <taxon>Polychaeta</taxon>
        <taxon>Sedentaria</taxon>
        <taxon>Canalipalpata</taxon>
        <taxon>Sabellida</taxon>
        <taxon>Siboglinidae</taxon>
        <taxon>Ridgeia</taxon>
    </lineage>
</organism>
<feature type="transmembrane region" description="Helical" evidence="7">
    <location>
        <begin position="1096"/>
        <end position="1122"/>
    </location>
</feature>
<feature type="transmembrane region" description="Helical" evidence="7">
    <location>
        <begin position="1134"/>
        <end position="1156"/>
    </location>
</feature>
<dbReference type="Gene3D" id="3.40.50.300">
    <property type="entry name" value="P-loop containing nucleotide triphosphate hydrolases"/>
    <property type="match status" value="2"/>
</dbReference>
<reference evidence="9" key="1">
    <citation type="journal article" date="2023" name="Mol. Biol. Evol.">
        <title>Third-Generation Sequencing Reveals the Adaptive Role of the Epigenome in Three Deep-Sea Polychaetes.</title>
        <authorList>
            <person name="Perez M."/>
            <person name="Aroh O."/>
            <person name="Sun Y."/>
            <person name="Lan Y."/>
            <person name="Juniper S.K."/>
            <person name="Young C.R."/>
            <person name="Angers B."/>
            <person name="Qian P.Y."/>
        </authorList>
    </citation>
    <scope>NUCLEOTIDE SEQUENCE</scope>
    <source>
        <strain evidence="9">R07B-5</strain>
    </source>
</reference>
<dbReference type="InterPro" id="IPR013525">
    <property type="entry name" value="ABC2_TM"/>
</dbReference>
<dbReference type="FunFam" id="3.40.50.300:FF:000436">
    <property type="entry name" value="ATP binding cassette subfamily A member 9"/>
    <property type="match status" value="1"/>
</dbReference>
<dbReference type="PROSITE" id="PS50893">
    <property type="entry name" value="ABC_TRANSPORTER_2"/>
    <property type="match status" value="1"/>
</dbReference>
<keyword evidence="5 7" id="KW-1133">Transmembrane helix</keyword>
<dbReference type="InterPro" id="IPR017871">
    <property type="entry name" value="ABC_transporter-like_CS"/>
</dbReference>
<dbReference type="InterPro" id="IPR003593">
    <property type="entry name" value="AAA+_ATPase"/>
</dbReference>
<gene>
    <name evidence="9" type="ORF">NP493_245g02021</name>
</gene>
<dbReference type="Pfam" id="PF12698">
    <property type="entry name" value="ABC2_membrane_3"/>
    <property type="match status" value="2"/>
</dbReference>
<dbReference type="SMART" id="SM00382">
    <property type="entry name" value="AAA"/>
    <property type="match status" value="2"/>
</dbReference>
<evidence type="ECO:0000313" key="10">
    <source>
        <dbReference type="Proteomes" id="UP001209878"/>
    </source>
</evidence>
<feature type="transmembrane region" description="Helical" evidence="7">
    <location>
        <begin position="413"/>
        <end position="434"/>
    </location>
</feature>
<evidence type="ECO:0000256" key="4">
    <source>
        <dbReference type="ARBA" id="ARBA00022840"/>
    </source>
</evidence>
<comment type="subcellular location">
    <subcellularLocation>
        <location evidence="1">Membrane</location>
        <topology evidence="1">Multi-pass membrane protein</topology>
    </subcellularLocation>
</comment>
<feature type="transmembrane region" description="Helical" evidence="7">
    <location>
        <begin position="1198"/>
        <end position="1219"/>
    </location>
</feature>
<proteinExistence type="predicted"/>
<feature type="transmembrane region" description="Helical" evidence="7">
    <location>
        <begin position="372"/>
        <end position="392"/>
    </location>
</feature>
<evidence type="ECO:0000256" key="3">
    <source>
        <dbReference type="ARBA" id="ARBA00022741"/>
    </source>
</evidence>
<dbReference type="GO" id="GO:0140359">
    <property type="term" value="F:ABC-type transporter activity"/>
    <property type="evidence" value="ECO:0007669"/>
    <property type="project" value="InterPro"/>
</dbReference>
<feature type="transmembrane region" description="Helical" evidence="7">
    <location>
        <begin position="270"/>
        <end position="295"/>
    </location>
</feature>
<evidence type="ECO:0000259" key="8">
    <source>
        <dbReference type="PROSITE" id="PS50893"/>
    </source>
</evidence>
<keyword evidence="3" id="KW-0547">Nucleotide-binding</keyword>
<feature type="transmembrane region" description="Helical" evidence="7">
    <location>
        <begin position="1247"/>
        <end position="1269"/>
    </location>
</feature>
<keyword evidence="6 7" id="KW-0472">Membrane</keyword>
<evidence type="ECO:0000256" key="7">
    <source>
        <dbReference type="SAM" id="Phobius"/>
    </source>
</evidence>
<dbReference type="EMBL" id="JAODUO010000244">
    <property type="protein sequence ID" value="KAK2185148.1"/>
    <property type="molecule type" value="Genomic_DNA"/>
</dbReference>
<dbReference type="PANTHER" id="PTHR19229">
    <property type="entry name" value="ATP-BINDING CASSETTE TRANSPORTER SUBFAMILY A ABCA"/>
    <property type="match status" value="1"/>
</dbReference>
<dbReference type="GO" id="GO:0005524">
    <property type="term" value="F:ATP binding"/>
    <property type="evidence" value="ECO:0007669"/>
    <property type="project" value="UniProtKB-KW"/>
</dbReference>
<sequence>MARSSLSRQLLALIKRNILIKSRNKGQVAGEVFFSIYMVLILAMIKYLTSPSTEAAIPHYPTRAVSTKVGSGQLYVSPKTSAVRNLMDNVMTRLDSDGPIKYVLFGSRNESVNAYRKNAPHVIAGINFADGSLRTLVYTIRMNQTMVASTTSPWPESVVDMCRGKRQNCMADRYLTHGFIAIQMAIDAALIELKTGGVDNVTGQLVVSTQKFPKGAWTSDFKLIQMFAALYFVLAFTPLVSYLTVSVVAEKEKKIKESLRMVGMRDSAYWLSWGTTYFVLVFVVVIGTVFIAAVTKLFNTASLFLVFLMLLFYGLSIITMSFMITPFFNKANVAGVVAAVASFVTSLLYLVISFTRTSVPLSSPVSSIPVVGQVFLCLLSPVALAMAVDQGIYLDITYGGMTFDTLGMGQVPLYVLIIMLLVDFVLYGLLAIYFDNVIPGEYGQKRSPLYFLRRDYWCMEKHQGEAASLISSREIDNMAQSTQGHDTDRDMVEDIAQEFLGKESIRMFNLCKVFTDEDKKEVVAVDGMCLDIYEGQITALLGHNGAGKTTLINMLTGLVPVTSGTATICGLNVSDPNAQEEIRTMTGVCPQQNVLFDDLTCHEHLMFYANLKGVAKDTVASHVAETLRDADLAEVKDTRAKQLSGGQKRKLCVALALIADPKIIFMDEPTAGMDPFSRRHLWALLKSRRAGRVILLTTHFMDEADILADRKAFLSKGKLQCVGSSLFLKNRFGVGYHLGMVVDPSAHVDSITQVVQSHVSEGKLDRSHGKELTYTLPIAAVGNFAGLFAELDRSVDDNTLGIKTYGVCMTTLEEVFLKIGVEETEEAENIGKENANAARVSDNLVDVTTHSQGHSSRPSLQRFWALCIVRFLILMRSKSLIYARIVLPLVLIVMAVVLARSLPSSTAAPADPVAMPLVAMLYSRQLSVPKTAHNPNMTITLSGHGGPNSSDFIYSLYSQFGMSWHNQSVDLLAVAPHHMGVKIRHVEVSNRNVSVNVTAMYNDSMIHSLPATVSVISNAVLDMLNPSNNFTIMVISKPWPDLSVNVAGFKRKMYSSVMLLGFGLSMIAPSFGVSVVKDRQAKVRSQLRISGVSHAMYWLSTIFTDYLQYLLAASFAFIIVLIAQMQAMMTSGAIISVILLYLIYMVSCILAAYSLSYAFSKHETAQSTLTNIFIFPGLLPYMLVSIVDMMGKESTATLVHYICVFLDPPYVLYGGLYYIQKVYDVAEREQHGTPTVPVYRYFEWNSNIPVCLIASALHIVVFFVVLRLLDVLNTGGSTADVFGVGAWWKSSNVLPDNLEESVIVDEDEDVLEERRRVKNWDMSDKAKAPVVLVRNLRKEFPRTSGICQRRTKEVKVAVCNNSFAVEAGEVLGLLGPNGAGKTTTLNMMIAEEGVTRGEVYIAGYDVRSSLSSAFEHIGYCPQHDALWEEITLEEHLRCYAALQGYSSKERAAVIGQLLKSLHVEDHARKIAKNLSGGTKRKVSSHLHTL</sequence>
<protein>
    <recommendedName>
        <fullName evidence="8">ABC transporter domain-containing protein</fullName>
    </recommendedName>
</protein>
<dbReference type="Proteomes" id="UP001209878">
    <property type="component" value="Unassembled WGS sequence"/>
</dbReference>
<evidence type="ECO:0000256" key="6">
    <source>
        <dbReference type="ARBA" id="ARBA00023136"/>
    </source>
</evidence>
<evidence type="ECO:0000256" key="1">
    <source>
        <dbReference type="ARBA" id="ARBA00004141"/>
    </source>
</evidence>
<dbReference type="CDD" id="cd03263">
    <property type="entry name" value="ABC_subfamily_A"/>
    <property type="match status" value="1"/>
</dbReference>
<feature type="transmembrane region" description="Helical" evidence="7">
    <location>
        <begin position="1168"/>
        <end position="1186"/>
    </location>
</feature>